<keyword evidence="10" id="KW-1185">Reference proteome</keyword>
<evidence type="ECO:0000256" key="2">
    <source>
        <dbReference type="ARBA" id="ARBA00022448"/>
    </source>
</evidence>
<keyword evidence="3" id="KW-1003">Cell membrane</keyword>
<dbReference type="EMBL" id="JAEPQZ010000020">
    <property type="protein sequence ID" value="KAG2171554.1"/>
    <property type="molecule type" value="Genomic_DNA"/>
</dbReference>
<evidence type="ECO:0000256" key="4">
    <source>
        <dbReference type="ARBA" id="ARBA00022519"/>
    </source>
</evidence>
<keyword evidence="5 8" id="KW-0812">Transmembrane</keyword>
<dbReference type="InterPro" id="IPR007272">
    <property type="entry name" value="Sulf_transp_TsuA/YedE"/>
</dbReference>
<evidence type="ECO:0000256" key="5">
    <source>
        <dbReference type="ARBA" id="ARBA00022692"/>
    </source>
</evidence>
<feature type="transmembrane region" description="Helical" evidence="8">
    <location>
        <begin position="184"/>
        <end position="203"/>
    </location>
</feature>
<evidence type="ECO:0000256" key="3">
    <source>
        <dbReference type="ARBA" id="ARBA00022475"/>
    </source>
</evidence>
<evidence type="ECO:0008006" key="11">
    <source>
        <dbReference type="Google" id="ProtNLM"/>
    </source>
</evidence>
<dbReference type="Pfam" id="PF20398">
    <property type="entry name" value="DUF6691"/>
    <property type="match status" value="1"/>
</dbReference>
<keyword evidence="6 8" id="KW-1133">Transmembrane helix</keyword>
<comment type="subcellular location">
    <subcellularLocation>
        <location evidence="1">Cell inner membrane</location>
        <topology evidence="1">Multi-pass membrane protein</topology>
    </subcellularLocation>
</comment>
<feature type="transmembrane region" description="Helical" evidence="8">
    <location>
        <begin position="117"/>
        <end position="134"/>
    </location>
</feature>
<evidence type="ECO:0000256" key="7">
    <source>
        <dbReference type="ARBA" id="ARBA00023136"/>
    </source>
</evidence>
<feature type="transmembrane region" description="Helical" evidence="8">
    <location>
        <begin position="267"/>
        <end position="290"/>
    </location>
</feature>
<evidence type="ECO:0000256" key="8">
    <source>
        <dbReference type="SAM" id="Phobius"/>
    </source>
</evidence>
<evidence type="ECO:0000313" key="9">
    <source>
        <dbReference type="EMBL" id="KAG2171554.1"/>
    </source>
</evidence>
<organism evidence="9 10">
    <name type="scientific">Mortierella isabellina</name>
    <name type="common">Filamentous fungus</name>
    <name type="synonym">Umbelopsis isabellina</name>
    <dbReference type="NCBI Taxonomy" id="91625"/>
    <lineage>
        <taxon>Eukaryota</taxon>
        <taxon>Fungi</taxon>
        <taxon>Fungi incertae sedis</taxon>
        <taxon>Mucoromycota</taxon>
        <taxon>Mucoromycotina</taxon>
        <taxon>Umbelopsidomycetes</taxon>
        <taxon>Umbelopsidales</taxon>
        <taxon>Umbelopsidaceae</taxon>
        <taxon>Umbelopsis</taxon>
    </lineage>
</organism>
<accession>A0A8H7PCU5</accession>
<feature type="transmembrane region" description="Helical" evidence="8">
    <location>
        <begin position="45"/>
        <end position="64"/>
    </location>
</feature>
<dbReference type="GO" id="GO:0005886">
    <property type="term" value="C:plasma membrane"/>
    <property type="evidence" value="ECO:0007669"/>
    <property type="project" value="UniProtKB-SubCell"/>
</dbReference>
<name>A0A8H7PCU5_MORIS</name>
<keyword evidence="2" id="KW-0813">Transport</keyword>
<gene>
    <name evidence="9" type="ORF">INT43_008280</name>
</gene>
<keyword evidence="7 8" id="KW-0472">Membrane</keyword>
<dbReference type="OrthoDB" id="10254418at2759"/>
<dbReference type="PANTHER" id="PTHR30574">
    <property type="entry name" value="INNER MEMBRANE PROTEIN YEDE"/>
    <property type="match status" value="1"/>
</dbReference>
<reference evidence="9" key="1">
    <citation type="submission" date="2020-12" db="EMBL/GenBank/DDBJ databases">
        <title>Metabolic potential, ecology and presence of endohyphal bacteria is reflected in genomic diversity of Mucoromycotina.</title>
        <authorList>
            <person name="Muszewska A."/>
            <person name="Okrasinska A."/>
            <person name="Steczkiewicz K."/>
            <person name="Drgas O."/>
            <person name="Orlowska M."/>
            <person name="Perlinska-Lenart U."/>
            <person name="Aleksandrzak-Piekarczyk T."/>
            <person name="Szatraj K."/>
            <person name="Zielenkiewicz U."/>
            <person name="Pilsyk S."/>
            <person name="Malc E."/>
            <person name="Mieczkowski P."/>
            <person name="Kruszewska J.S."/>
            <person name="Biernat P."/>
            <person name="Pawlowska J."/>
        </authorList>
    </citation>
    <scope>NUCLEOTIDE SEQUENCE</scope>
    <source>
        <strain evidence="9">WA0000067209</strain>
    </source>
</reference>
<dbReference type="InterPro" id="IPR046513">
    <property type="entry name" value="DUF6691"/>
</dbReference>
<protein>
    <recommendedName>
        <fullName evidence="11">Sulphur transport domain-containing protein</fullName>
    </recommendedName>
</protein>
<proteinExistence type="predicted"/>
<evidence type="ECO:0000256" key="1">
    <source>
        <dbReference type="ARBA" id="ARBA00004429"/>
    </source>
</evidence>
<dbReference type="PANTHER" id="PTHR30574:SF1">
    <property type="entry name" value="SULPHUR TRANSPORT DOMAIN-CONTAINING PROTEIN"/>
    <property type="match status" value="1"/>
</dbReference>
<keyword evidence="4" id="KW-0997">Cell inner membrane</keyword>
<evidence type="ECO:0000256" key="6">
    <source>
        <dbReference type="ARBA" id="ARBA00022989"/>
    </source>
</evidence>
<comment type="caution">
    <text evidence="9">The sequence shown here is derived from an EMBL/GenBank/DDBJ whole genome shotgun (WGS) entry which is preliminary data.</text>
</comment>
<dbReference type="AlphaFoldDB" id="A0A8H7PCU5"/>
<sequence length="317" mass="33240">MFTPVQSLFGGGLLFISVTSLAAYNGKVAGISGIINNTIFGDSAPWRRAFLAGIGAMGIMLKFIPQLSGGHSVPAFPFSIGKAMAAGLLVGAGTKLGSGCTSGHMLCGIARLSKRSIVASATFFATGAATVYFTGGVPPRYNTVYPSKDELSKLILFITAAASTFELLPAMIKKKARDSTSQSIVGFLTGLTFALGLFLSGMTNTEKVRGFLDLTRPQNWDPSLLMVVAGGLVPNMIAYQLFLKKKEKATFNSRFDWPTKKDLDSRLLLGSALFGIGWGLCGVCPGPGLVTLAANPSAGIFAFWMSYLLGSGAAGYV</sequence>
<feature type="transmembrane region" description="Helical" evidence="8">
    <location>
        <begin position="154"/>
        <end position="172"/>
    </location>
</feature>
<dbReference type="Proteomes" id="UP000654370">
    <property type="component" value="Unassembled WGS sequence"/>
</dbReference>
<feature type="transmembrane region" description="Helical" evidence="8">
    <location>
        <begin position="296"/>
        <end position="316"/>
    </location>
</feature>
<evidence type="ECO:0000313" key="10">
    <source>
        <dbReference type="Proteomes" id="UP000654370"/>
    </source>
</evidence>
<feature type="transmembrane region" description="Helical" evidence="8">
    <location>
        <begin position="223"/>
        <end position="243"/>
    </location>
</feature>